<sequence length="73" mass="8437">MEVKQSWKGKESVKERLQRSMAQMKGIGAMAPSGRGMKTPLPLQTRTQRLPFIETKLWRQRGSFECKVGIFRL</sequence>
<evidence type="ECO:0000313" key="4">
    <source>
        <dbReference type="Proteomes" id="UP000321947"/>
    </source>
</evidence>
<accession>A0A5A7T6U8</accession>
<evidence type="ECO:0000313" key="2">
    <source>
        <dbReference type="EMBL" id="TYK06545.1"/>
    </source>
</evidence>
<dbReference type="AlphaFoldDB" id="A0A5A7T6U8"/>
<reference evidence="3 4" key="1">
    <citation type="submission" date="2019-08" db="EMBL/GenBank/DDBJ databases">
        <title>Draft genome sequences of two oriental melons (Cucumis melo L. var makuwa).</title>
        <authorList>
            <person name="Kwon S.-Y."/>
        </authorList>
    </citation>
    <scope>NUCLEOTIDE SEQUENCE [LARGE SCALE GENOMIC DNA]</scope>
    <source>
        <strain evidence="4">cv. Chang Bougi</strain>
        <strain evidence="3">cv. SW 3</strain>
        <tissue evidence="1">Leaf</tissue>
    </source>
</reference>
<dbReference type="Proteomes" id="UP000321393">
    <property type="component" value="Unassembled WGS sequence"/>
</dbReference>
<proteinExistence type="predicted"/>
<dbReference type="EMBL" id="SSTE01019085">
    <property type="protein sequence ID" value="KAA0037099.1"/>
    <property type="molecule type" value="Genomic_DNA"/>
</dbReference>
<dbReference type="Proteomes" id="UP000321947">
    <property type="component" value="Unassembled WGS sequence"/>
</dbReference>
<comment type="caution">
    <text evidence="1">The sequence shown here is derived from an EMBL/GenBank/DDBJ whole genome shotgun (WGS) entry which is preliminary data.</text>
</comment>
<name>A0A5A7T6U8_CUCMM</name>
<organism evidence="1 3">
    <name type="scientific">Cucumis melo var. makuwa</name>
    <name type="common">Oriental melon</name>
    <dbReference type="NCBI Taxonomy" id="1194695"/>
    <lineage>
        <taxon>Eukaryota</taxon>
        <taxon>Viridiplantae</taxon>
        <taxon>Streptophyta</taxon>
        <taxon>Embryophyta</taxon>
        <taxon>Tracheophyta</taxon>
        <taxon>Spermatophyta</taxon>
        <taxon>Magnoliopsida</taxon>
        <taxon>eudicotyledons</taxon>
        <taxon>Gunneridae</taxon>
        <taxon>Pentapetalae</taxon>
        <taxon>rosids</taxon>
        <taxon>fabids</taxon>
        <taxon>Cucurbitales</taxon>
        <taxon>Cucurbitaceae</taxon>
        <taxon>Benincaseae</taxon>
        <taxon>Cucumis</taxon>
    </lineage>
</organism>
<dbReference type="EMBL" id="SSTD01013395">
    <property type="protein sequence ID" value="TYK06545.1"/>
    <property type="molecule type" value="Genomic_DNA"/>
</dbReference>
<evidence type="ECO:0000313" key="3">
    <source>
        <dbReference type="Proteomes" id="UP000321393"/>
    </source>
</evidence>
<gene>
    <name evidence="2" type="ORF">E5676_scaffold453G00010</name>
    <name evidence="1" type="ORF">E6C27_scaffold86G002050</name>
</gene>
<protein>
    <submittedName>
        <fullName evidence="1">Uncharacterized protein</fullName>
    </submittedName>
</protein>
<evidence type="ECO:0000313" key="1">
    <source>
        <dbReference type="EMBL" id="KAA0037099.1"/>
    </source>
</evidence>